<comment type="caution">
    <text evidence="3">The sequence shown here is derived from an EMBL/GenBank/DDBJ whole genome shotgun (WGS) entry which is preliminary data.</text>
</comment>
<name>A0ABR4Q026_9CEST</name>
<protein>
    <submittedName>
        <fullName evidence="3">Tubulin--tyrosine ligase-like protein 12</fullName>
    </submittedName>
</protein>
<sequence length="785" mass="91432">MDQYTYDDFLHDHTAVLISMQVPVLYWPSLHRKLLNKVFDAPTKFDLGMLNYTSETTHDVVERELFVSVKVDEIRSSDSDRFVQNFAILFSVFLVDHAWTFELSDVRRTLESNATLLLRMKTMMCIDKEDESEAVEAIMRKMWKFCRLYQLSQTSDGGEEIMIKRNVWYILDEFGSSLRQSINPNVRIASLFYIPEQLCYSLFWPIEDLHKEDTLYVNWLPAVTDEEKKSLLLIPWEGGDFSDRSSAHTFVLTDEFFTSHKIAETLPDPNAKLVNSVATPQLVYTDLELVAKTLTSHNYKITTNRDQAEIVWVCAHIRDYAWLSQNRGHVWLNQFPNESILTVKDMLAALAASERAIEISGPGDAFDVDEEEEGENSASDSDCSKRALTCAWYPVTFNLYYELAQFVAFFQRISEEVLVKKEEENAKGDEIKYDLSRCPHADDCRRCDREGRHVSVAIACESKKRNIWIAKPWNLGRGLGICISDSLDQILRLNECGPMIASRYITDPVLYYREDISSWVKFDVRYIVFLKSIQPLRLYAHKVFWLRFANKQFSLDHFDDYAKHFTVMNYRETDELLQIHHTDFIQTLEKQYPNLRWKDIEAKIHRILAEVFRAATAYPPPRGLGAYGKSRAMYAVDLLLEWRQHQQEANYCGFYVDPQICEVNFIPDCTRACQYYPNFHNEVFDFLFLDRDSRDIAHATSLIGVVDRAQGHGFSSRGVPLHIRSYQFLWLECFRQVPLHGCYPRSQTWSLFAHPILASSYWIKEVKTRRLVRLDLGSALQVESV</sequence>
<dbReference type="InterPro" id="IPR004344">
    <property type="entry name" value="TTL/TTLL_fam"/>
</dbReference>
<evidence type="ECO:0000259" key="2">
    <source>
        <dbReference type="Pfam" id="PF25556"/>
    </source>
</evidence>
<reference evidence="3 4" key="1">
    <citation type="journal article" date="2022" name="Front. Cell. Infect. Microbiol.">
        <title>The Genomes of Two Strains of Taenia crassiceps the Animal Model for the Study of Human Cysticercosis.</title>
        <authorList>
            <person name="Bobes R.J."/>
            <person name="Estrada K."/>
            <person name="Rios-Valencia D.G."/>
            <person name="Calderon-Gallegos A."/>
            <person name="de la Torre P."/>
            <person name="Carrero J.C."/>
            <person name="Sanchez-Flores A."/>
            <person name="Laclette J.P."/>
        </authorList>
    </citation>
    <scope>NUCLEOTIDE SEQUENCE [LARGE SCALE GENOMIC DNA]</scope>
    <source>
        <strain evidence="3">WFUcys</strain>
    </source>
</reference>
<dbReference type="Proteomes" id="UP001651158">
    <property type="component" value="Unassembled WGS sequence"/>
</dbReference>
<dbReference type="PANTHER" id="PTHR46088">
    <property type="entry name" value="TUBULIN--TYROSINE LIGASE-LIKE PROTEIN 12"/>
    <property type="match status" value="1"/>
</dbReference>
<gene>
    <name evidence="3" type="ORF">TcWFU_005056</name>
</gene>
<dbReference type="Gene3D" id="3.30.470.20">
    <property type="entry name" value="ATP-grasp fold, B domain"/>
    <property type="match status" value="1"/>
</dbReference>
<feature type="compositionally biased region" description="Acidic residues" evidence="1">
    <location>
        <begin position="366"/>
        <end position="375"/>
    </location>
</feature>
<dbReference type="Pfam" id="PF25556">
    <property type="entry name" value="SET_TTL"/>
    <property type="match status" value="1"/>
</dbReference>
<dbReference type="EMBL" id="JAKROA010000023">
    <property type="protein sequence ID" value="KAL5102849.1"/>
    <property type="molecule type" value="Genomic_DNA"/>
</dbReference>
<dbReference type="InterPro" id="IPR027749">
    <property type="entry name" value="TTLL12"/>
</dbReference>
<dbReference type="Pfam" id="PF03133">
    <property type="entry name" value="TTL"/>
    <property type="match status" value="1"/>
</dbReference>
<accession>A0ABR4Q026</accession>
<evidence type="ECO:0000313" key="3">
    <source>
        <dbReference type="EMBL" id="KAL5102849.1"/>
    </source>
</evidence>
<feature type="domain" description="Tubulin--tyrosine ligase-like protein 12 SET-like" evidence="2">
    <location>
        <begin position="91"/>
        <end position="237"/>
    </location>
</feature>
<feature type="region of interest" description="Disordered" evidence="1">
    <location>
        <begin position="362"/>
        <end position="382"/>
    </location>
</feature>
<organism evidence="3 4">
    <name type="scientific">Taenia crassiceps</name>
    <dbReference type="NCBI Taxonomy" id="6207"/>
    <lineage>
        <taxon>Eukaryota</taxon>
        <taxon>Metazoa</taxon>
        <taxon>Spiralia</taxon>
        <taxon>Lophotrochozoa</taxon>
        <taxon>Platyhelminthes</taxon>
        <taxon>Cestoda</taxon>
        <taxon>Eucestoda</taxon>
        <taxon>Cyclophyllidea</taxon>
        <taxon>Taeniidae</taxon>
        <taxon>Taenia</taxon>
    </lineage>
</organism>
<evidence type="ECO:0000256" key="1">
    <source>
        <dbReference type="SAM" id="MobiDB-lite"/>
    </source>
</evidence>
<proteinExistence type="predicted"/>
<keyword evidence="4" id="KW-1185">Reference proteome</keyword>
<dbReference type="InterPro" id="IPR057954">
    <property type="entry name" value="SET_TTL12"/>
</dbReference>
<dbReference type="PROSITE" id="PS51221">
    <property type="entry name" value="TTL"/>
    <property type="match status" value="1"/>
</dbReference>
<dbReference type="PANTHER" id="PTHR46088:SF1">
    <property type="entry name" value="TUBULIN--TYROSINE LIGASE-LIKE PROTEIN 12"/>
    <property type="match status" value="1"/>
</dbReference>
<evidence type="ECO:0000313" key="4">
    <source>
        <dbReference type="Proteomes" id="UP001651158"/>
    </source>
</evidence>